<dbReference type="OrthoDB" id="258730at2"/>
<comment type="caution">
    <text evidence="2">The sequence shown here is derived from an EMBL/GenBank/DDBJ whole genome shotgun (WGS) entry which is preliminary data.</text>
</comment>
<proteinExistence type="predicted"/>
<evidence type="ECO:0000259" key="1">
    <source>
        <dbReference type="Pfam" id="PF07596"/>
    </source>
</evidence>
<evidence type="ECO:0000313" key="3">
    <source>
        <dbReference type="Proteomes" id="UP000316714"/>
    </source>
</evidence>
<dbReference type="NCBIfam" id="TIGR02532">
    <property type="entry name" value="IV_pilin_GFxxxE"/>
    <property type="match status" value="1"/>
</dbReference>
<evidence type="ECO:0000313" key="2">
    <source>
        <dbReference type="EMBL" id="TWT35509.1"/>
    </source>
</evidence>
<dbReference type="InterPro" id="IPR011453">
    <property type="entry name" value="DUF1559"/>
</dbReference>
<organism evidence="2 3">
    <name type="scientific">Posidoniimonas corsicana</name>
    <dbReference type="NCBI Taxonomy" id="1938618"/>
    <lineage>
        <taxon>Bacteria</taxon>
        <taxon>Pseudomonadati</taxon>
        <taxon>Planctomycetota</taxon>
        <taxon>Planctomycetia</taxon>
        <taxon>Pirellulales</taxon>
        <taxon>Lacipirellulaceae</taxon>
        <taxon>Posidoniimonas</taxon>
    </lineage>
</organism>
<dbReference type="AlphaFoldDB" id="A0A5C5VCF6"/>
<protein>
    <recommendedName>
        <fullName evidence="1">DUF1559 domain-containing protein</fullName>
    </recommendedName>
</protein>
<dbReference type="EMBL" id="SIHJ01000001">
    <property type="protein sequence ID" value="TWT35509.1"/>
    <property type="molecule type" value="Genomic_DNA"/>
</dbReference>
<dbReference type="PANTHER" id="PTHR30093:SF2">
    <property type="entry name" value="TYPE II SECRETION SYSTEM PROTEIN H"/>
    <property type="match status" value="1"/>
</dbReference>
<dbReference type="Gene3D" id="3.30.700.10">
    <property type="entry name" value="Glycoprotein, Type 4 Pilin"/>
    <property type="match status" value="1"/>
</dbReference>
<gene>
    <name evidence="2" type="ORF">KOR34_04020</name>
</gene>
<dbReference type="PANTHER" id="PTHR30093">
    <property type="entry name" value="GENERAL SECRETION PATHWAY PROTEIN G"/>
    <property type="match status" value="1"/>
</dbReference>
<dbReference type="Proteomes" id="UP000316714">
    <property type="component" value="Unassembled WGS sequence"/>
</dbReference>
<accession>A0A5C5VCF6</accession>
<sequence>MRASRDAMTLVELLVVVSIISALAALLLPAVQAARGAARRSQCANNMRQLGLAIHQYATTHDGRFPLMAYHNQSGPQRLEEEKSWIATLAPYAEDVDELRLCPDDLERRERMFDTATSYAMNGYLRERNDVDTAGLPPALAAAVAARNEGLISELYDLPKTHATILMFEGEAARLGVHYDHVHSYLWFSEENLRNDLVAEAVSTEVAIDRHSGQAANYLYADGHVSAVAAALVLDWCREGKNFAIPPQ</sequence>
<dbReference type="SUPFAM" id="SSF54523">
    <property type="entry name" value="Pili subunits"/>
    <property type="match status" value="1"/>
</dbReference>
<dbReference type="InterPro" id="IPR012902">
    <property type="entry name" value="N_methyl_site"/>
</dbReference>
<reference evidence="2 3" key="1">
    <citation type="submission" date="2019-02" db="EMBL/GenBank/DDBJ databases">
        <title>Deep-cultivation of Planctomycetes and their phenomic and genomic characterization uncovers novel biology.</title>
        <authorList>
            <person name="Wiegand S."/>
            <person name="Jogler M."/>
            <person name="Boedeker C."/>
            <person name="Pinto D."/>
            <person name="Vollmers J."/>
            <person name="Rivas-Marin E."/>
            <person name="Kohn T."/>
            <person name="Peeters S.H."/>
            <person name="Heuer A."/>
            <person name="Rast P."/>
            <person name="Oberbeckmann S."/>
            <person name="Bunk B."/>
            <person name="Jeske O."/>
            <person name="Meyerdierks A."/>
            <person name="Storesund J.E."/>
            <person name="Kallscheuer N."/>
            <person name="Luecker S."/>
            <person name="Lage O.M."/>
            <person name="Pohl T."/>
            <person name="Merkel B.J."/>
            <person name="Hornburger P."/>
            <person name="Mueller R.-W."/>
            <person name="Bruemmer F."/>
            <person name="Labrenz M."/>
            <person name="Spormann A.M."/>
            <person name="Op Den Camp H."/>
            <person name="Overmann J."/>
            <person name="Amann R."/>
            <person name="Jetten M.S.M."/>
            <person name="Mascher T."/>
            <person name="Medema M.H."/>
            <person name="Devos D.P."/>
            <person name="Kaster A.-K."/>
            <person name="Ovreas L."/>
            <person name="Rohde M."/>
            <person name="Galperin M.Y."/>
            <person name="Jogler C."/>
        </authorList>
    </citation>
    <scope>NUCLEOTIDE SEQUENCE [LARGE SCALE GENOMIC DNA]</scope>
    <source>
        <strain evidence="2 3">KOR34</strain>
    </source>
</reference>
<keyword evidence="3" id="KW-1185">Reference proteome</keyword>
<name>A0A5C5VCF6_9BACT</name>
<feature type="domain" description="DUF1559" evidence="1">
    <location>
        <begin position="32"/>
        <end position="95"/>
    </location>
</feature>
<dbReference type="Pfam" id="PF07596">
    <property type="entry name" value="SBP_bac_10"/>
    <property type="match status" value="1"/>
</dbReference>
<dbReference type="RefSeq" id="WP_146561741.1">
    <property type="nucleotide sequence ID" value="NZ_SIHJ01000001.1"/>
</dbReference>
<dbReference type="InterPro" id="IPR045584">
    <property type="entry name" value="Pilin-like"/>
</dbReference>